<protein>
    <recommendedName>
        <fullName evidence="4">Secreted protein</fullName>
    </recommendedName>
</protein>
<sequence length="97" mass="10568">MSSTCALETMGVCFFALLKFTGLSAQRNFPKFAIEEDCLSEISVDSIKKKATGGSEGKTQFSTRSCRLSLWIGLLHGCKKIALMTNSAVLRRTSVRG</sequence>
<evidence type="ECO:0000256" key="1">
    <source>
        <dbReference type="SAM" id="SignalP"/>
    </source>
</evidence>
<proteinExistence type="predicted"/>
<reference evidence="3" key="1">
    <citation type="journal article" date="2013" name="Science">
        <title>The Amborella genome and the evolution of flowering plants.</title>
        <authorList>
            <consortium name="Amborella Genome Project"/>
        </authorList>
    </citation>
    <scope>NUCLEOTIDE SEQUENCE [LARGE SCALE GENOMIC DNA]</scope>
</reference>
<evidence type="ECO:0008006" key="4">
    <source>
        <dbReference type="Google" id="ProtNLM"/>
    </source>
</evidence>
<keyword evidence="1" id="KW-0732">Signal</keyword>
<name>W1P7P9_AMBTC</name>
<evidence type="ECO:0000313" key="3">
    <source>
        <dbReference type="Proteomes" id="UP000017836"/>
    </source>
</evidence>
<keyword evidence="3" id="KW-1185">Reference proteome</keyword>
<feature type="signal peptide" evidence="1">
    <location>
        <begin position="1"/>
        <end position="25"/>
    </location>
</feature>
<dbReference type="Gramene" id="ERN03679">
    <property type="protein sequence ID" value="ERN03679"/>
    <property type="gene ID" value="AMTR_s00144p00087390"/>
</dbReference>
<dbReference type="AlphaFoldDB" id="W1P7P9"/>
<dbReference type="Proteomes" id="UP000017836">
    <property type="component" value="Unassembled WGS sequence"/>
</dbReference>
<dbReference type="HOGENOM" id="CLU_2349580_0_0_1"/>
<evidence type="ECO:0000313" key="2">
    <source>
        <dbReference type="EMBL" id="ERN03679.1"/>
    </source>
</evidence>
<organism evidence="2 3">
    <name type="scientific">Amborella trichopoda</name>
    <dbReference type="NCBI Taxonomy" id="13333"/>
    <lineage>
        <taxon>Eukaryota</taxon>
        <taxon>Viridiplantae</taxon>
        <taxon>Streptophyta</taxon>
        <taxon>Embryophyta</taxon>
        <taxon>Tracheophyta</taxon>
        <taxon>Spermatophyta</taxon>
        <taxon>Magnoliopsida</taxon>
        <taxon>Amborellales</taxon>
        <taxon>Amborellaceae</taxon>
        <taxon>Amborella</taxon>
    </lineage>
</organism>
<feature type="chain" id="PRO_5004807268" description="Secreted protein" evidence="1">
    <location>
        <begin position="26"/>
        <end position="97"/>
    </location>
</feature>
<accession>W1P7P9</accession>
<gene>
    <name evidence="2" type="ORF">AMTR_s00144p00087390</name>
</gene>
<dbReference type="EMBL" id="KI394342">
    <property type="protein sequence ID" value="ERN03679.1"/>
    <property type="molecule type" value="Genomic_DNA"/>
</dbReference>